<protein>
    <submittedName>
        <fullName evidence="8">Small-conductance mechanosensitive channel</fullName>
    </submittedName>
</protein>
<comment type="subcellular location">
    <subcellularLocation>
        <location evidence="1">Cell membrane</location>
        <topology evidence="1">Multi-pass membrane protein</topology>
    </subcellularLocation>
</comment>
<dbReference type="SUPFAM" id="SSF82689">
    <property type="entry name" value="Mechanosensitive channel protein MscS (YggB), C-terminal domain"/>
    <property type="match status" value="1"/>
</dbReference>
<dbReference type="PANTHER" id="PTHR30566:SF5">
    <property type="entry name" value="MECHANOSENSITIVE ION CHANNEL PROTEIN 1, MITOCHONDRIAL-RELATED"/>
    <property type="match status" value="1"/>
</dbReference>
<accession>A0A521DE75</accession>
<keyword evidence="3 6" id="KW-0812">Transmembrane</keyword>
<reference evidence="8 9" key="1">
    <citation type="submission" date="2017-05" db="EMBL/GenBank/DDBJ databases">
        <authorList>
            <person name="Varghese N."/>
            <person name="Submissions S."/>
        </authorList>
    </citation>
    <scope>NUCLEOTIDE SEQUENCE [LARGE SCALE GENOMIC DNA]</scope>
    <source>
        <strain evidence="8 9">DSM 21985</strain>
    </source>
</reference>
<dbReference type="Gene3D" id="2.30.30.60">
    <property type="match status" value="1"/>
</dbReference>
<evidence type="ECO:0000256" key="6">
    <source>
        <dbReference type="SAM" id="Phobius"/>
    </source>
</evidence>
<dbReference type="Gene3D" id="1.10.287.1260">
    <property type="match status" value="1"/>
</dbReference>
<keyword evidence="2" id="KW-1003">Cell membrane</keyword>
<dbReference type="InterPro" id="IPR010920">
    <property type="entry name" value="LSM_dom_sf"/>
</dbReference>
<dbReference type="Pfam" id="PF00924">
    <property type="entry name" value="MS_channel_2nd"/>
    <property type="match status" value="1"/>
</dbReference>
<feature type="domain" description="Mechanosensitive ion channel MscS" evidence="7">
    <location>
        <begin position="100"/>
        <end position="175"/>
    </location>
</feature>
<name>A0A521DE75_9BACT</name>
<sequence length="308" mass="35165">MESLQDQIADVISNSPSLALQIVETLAVIFLLWGLRLLAVRLVQKNVEDRRTLYKWKKNLTYIAFFVGLLVIGQIWFAAIGSLGTFLGLLSAGLAIALKDPVSDMAGWLFIIWRTPFDVGDRIQIGDTKGDIIDIRVFKFTILEIGNWVDADQSTGRVIHIPNHMIFNQNIANYTADFEFVWNEISVLVTFESDWKKAKNILQQTIDDKTKEFVEKAREEVKRAEKSYLIQYRYLTPIVYTDVKNSGINLTVRYLSNPRTRRSTAQALWESVLDEFANHDDIDFAYPTIRYFDNTTEGKPGASANPKS</sequence>
<feature type="transmembrane region" description="Helical" evidence="6">
    <location>
        <begin position="18"/>
        <end position="39"/>
    </location>
</feature>
<feature type="transmembrane region" description="Helical" evidence="6">
    <location>
        <begin position="60"/>
        <end position="80"/>
    </location>
</feature>
<dbReference type="SUPFAM" id="SSF50182">
    <property type="entry name" value="Sm-like ribonucleoproteins"/>
    <property type="match status" value="1"/>
</dbReference>
<dbReference type="EMBL" id="FXTP01000008">
    <property type="protein sequence ID" value="SMO69441.1"/>
    <property type="molecule type" value="Genomic_DNA"/>
</dbReference>
<keyword evidence="4 6" id="KW-1133">Transmembrane helix</keyword>
<proteinExistence type="predicted"/>
<dbReference type="Proteomes" id="UP000317557">
    <property type="component" value="Unassembled WGS sequence"/>
</dbReference>
<gene>
    <name evidence="8" type="ORF">SAMN06265219_10849</name>
</gene>
<evidence type="ECO:0000256" key="1">
    <source>
        <dbReference type="ARBA" id="ARBA00004651"/>
    </source>
</evidence>
<dbReference type="AlphaFoldDB" id="A0A521DE75"/>
<keyword evidence="9" id="KW-1185">Reference proteome</keyword>
<dbReference type="InterPro" id="IPR011066">
    <property type="entry name" value="MscS_channel_C_sf"/>
</dbReference>
<evidence type="ECO:0000313" key="8">
    <source>
        <dbReference type="EMBL" id="SMO69441.1"/>
    </source>
</evidence>
<dbReference type="PANTHER" id="PTHR30566">
    <property type="entry name" value="YNAI-RELATED MECHANOSENSITIVE ION CHANNEL"/>
    <property type="match status" value="1"/>
</dbReference>
<evidence type="ECO:0000256" key="3">
    <source>
        <dbReference type="ARBA" id="ARBA00022692"/>
    </source>
</evidence>
<evidence type="ECO:0000259" key="7">
    <source>
        <dbReference type="Pfam" id="PF00924"/>
    </source>
</evidence>
<dbReference type="GO" id="GO:0008381">
    <property type="term" value="F:mechanosensitive monoatomic ion channel activity"/>
    <property type="evidence" value="ECO:0007669"/>
    <property type="project" value="UniProtKB-ARBA"/>
</dbReference>
<dbReference type="InterPro" id="IPR006685">
    <property type="entry name" value="MscS_channel_2nd"/>
</dbReference>
<dbReference type="OrthoDB" id="9809206at2"/>
<organism evidence="8 9">
    <name type="scientific">Gracilimonas mengyeensis</name>
    <dbReference type="NCBI Taxonomy" id="1302730"/>
    <lineage>
        <taxon>Bacteria</taxon>
        <taxon>Pseudomonadati</taxon>
        <taxon>Balneolota</taxon>
        <taxon>Balneolia</taxon>
        <taxon>Balneolales</taxon>
        <taxon>Balneolaceae</taxon>
        <taxon>Gracilimonas</taxon>
    </lineage>
</organism>
<evidence type="ECO:0000256" key="5">
    <source>
        <dbReference type="ARBA" id="ARBA00023136"/>
    </source>
</evidence>
<evidence type="ECO:0000256" key="2">
    <source>
        <dbReference type="ARBA" id="ARBA00022475"/>
    </source>
</evidence>
<keyword evidence="5 6" id="KW-0472">Membrane</keyword>
<evidence type="ECO:0000256" key="4">
    <source>
        <dbReference type="ARBA" id="ARBA00022989"/>
    </source>
</evidence>
<dbReference type="RefSeq" id="WP_142454516.1">
    <property type="nucleotide sequence ID" value="NZ_FXTP01000008.1"/>
</dbReference>
<evidence type="ECO:0000313" key="9">
    <source>
        <dbReference type="Proteomes" id="UP000317557"/>
    </source>
</evidence>
<dbReference type="GO" id="GO:0005886">
    <property type="term" value="C:plasma membrane"/>
    <property type="evidence" value="ECO:0007669"/>
    <property type="project" value="UniProtKB-SubCell"/>
</dbReference>
<dbReference type="InterPro" id="IPR023408">
    <property type="entry name" value="MscS_beta-dom_sf"/>
</dbReference>